<keyword evidence="1" id="KW-1185">Reference proteome</keyword>
<sequence length="118" mass="13704">MIDTDSFARFSQHNGHTGGQIARTGANVQGFFASGQMIFQQFQGEKMVIPKRQLISRKRRKWSFQNVNLLVERDAFRTKTTESVNFSVKNVSFQEERYQDTIFQEAFPRFGCHSFADI</sequence>
<dbReference type="AlphaFoldDB" id="A0A915IPY8"/>
<reference evidence="2" key="1">
    <citation type="submission" date="2022-11" db="UniProtKB">
        <authorList>
            <consortium name="WormBaseParasite"/>
        </authorList>
    </citation>
    <scope>IDENTIFICATION</scope>
</reference>
<organism evidence="1 2">
    <name type="scientific">Romanomermis culicivorax</name>
    <name type="common">Nematode worm</name>
    <dbReference type="NCBI Taxonomy" id="13658"/>
    <lineage>
        <taxon>Eukaryota</taxon>
        <taxon>Metazoa</taxon>
        <taxon>Ecdysozoa</taxon>
        <taxon>Nematoda</taxon>
        <taxon>Enoplea</taxon>
        <taxon>Dorylaimia</taxon>
        <taxon>Mermithida</taxon>
        <taxon>Mermithoidea</taxon>
        <taxon>Mermithidae</taxon>
        <taxon>Romanomermis</taxon>
    </lineage>
</organism>
<accession>A0A915IPY8</accession>
<name>A0A915IPY8_ROMCU</name>
<proteinExistence type="predicted"/>
<dbReference type="Proteomes" id="UP000887565">
    <property type="component" value="Unplaced"/>
</dbReference>
<protein>
    <submittedName>
        <fullName evidence="2">Uncharacterized protein</fullName>
    </submittedName>
</protein>
<dbReference type="WBParaSite" id="nRc.2.0.1.t16057-RA">
    <property type="protein sequence ID" value="nRc.2.0.1.t16057-RA"/>
    <property type="gene ID" value="nRc.2.0.1.g16057"/>
</dbReference>
<evidence type="ECO:0000313" key="1">
    <source>
        <dbReference type="Proteomes" id="UP000887565"/>
    </source>
</evidence>
<evidence type="ECO:0000313" key="2">
    <source>
        <dbReference type="WBParaSite" id="nRc.2.0.1.t16057-RA"/>
    </source>
</evidence>